<protein>
    <submittedName>
        <fullName evidence="1">Serine/threonine-protein phosphatase</fullName>
    </submittedName>
</protein>
<dbReference type="EMBL" id="GGEC01050959">
    <property type="protein sequence ID" value="MBX31443.1"/>
    <property type="molecule type" value="Transcribed_RNA"/>
</dbReference>
<accession>A0A2P2MMM9</accession>
<reference evidence="1" key="1">
    <citation type="submission" date="2018-02" db="EMBL/GenBank/DDBJ databases">
        <title>Rhizophora mucronata_Transcriptome.</title>
        <authorList>
            <person name="Meera S.P."/>
            <person name="Sreeshan A."/>
            <person name="Augustine A."/>
        </authorList>
    </citation>
    <scope>NUCLEOTIDE SEQUENCE</scope>
    <source>
        <tissue evidence="1">Leaf</tissue>
    </source>
</reference>
<dbReference type="AlphaFoldDB" id="A0A2P2MMM9"/>
<evidence type="ECO:0000313" key="1">
    <source>
        <dbReference type="EMBL" id="MBX31443.1"/>
    </source>
</evidence>
<sequence length="97" mass="11106">MKTPIISQRIVPLRIPITTRCFYRRKRKTKGTTIKIKETKCKRFHQSYISGSCIGRPAASTCRSSRTISKTIKFGKPQQLISVLFTTNINHSHINIS</sequence>
<organism evidence="1">
    <name type="scientific">Rhizophora mucronata</name>
    <name type="common">Asiatic mangrove</name>
    <dbReference type="NCBI Taxonomy" id="61149"/>
    <lineage>
        <taxon>Eukaryota</taxon>
        <taxon>Viridiplantae</taxon>
        <taxon>Streptophyta</taxon>
        <taxon>Embryophyta</taxon>
        <taxon>Tracheophyta</taxon>
        <taxon>Spermatophyta</taxon>
        <taxon>Magnoliopsida</taxon>
        <taxon>eudicotyledons</taxon>
        <taxon>Gunneridae</taxon>
        <taxon>Pentapetalae</taxon>
        <taxon>rosids</taxon>
        <taxon>fabids</taxon>
        <taxon>Malpighiales</taxon>
        <taxon>Rhizophoraceae</taxon>
        <taxon>Rhizophora</taxon>
    </lineage>
</organism>
<name>A0A2P2MMM9_RHIMU</name>
<proteinExistence type="predicted"/>